<evidence type="ECO:0000256" key="3">
    <source>
        <dbReference type="ARBA" id="ARBA00023002"/>
    </source>
</evidence>
<name>B9R7K9_RICCO</name>
<organism evidence="6 7">
    <name type="scientific">Ricinus communis</name>
    <name type="common">Castor bean</name>
    <dbReference type="NCBI Taxonomy" id="3988"/>
    <lineage>
        <taxon>Eukaryota</taxon>
        <taxon>Viridiplantae</taxon>
        <taxon>Streptophyta</taxon>
        <taxon>Embryophyta</taxon>
        <taxon>Tracheophyta</taxon>
        <taxon>Spermatophyta</taxon>
        <taxon>Magnoliopsida</taxon>
        <taxon>eudicotyledons</taxon>
        <taxon>Gunneridae</taxon>
        <taxon>Pentapetalae</taxon>
        <taxon>rosids</taxon>
        <taxon>fabids</taxon>
        <taxon>Malpighiales</taxon>
        <taxon>Euphorbiaceae</taxon>
        <taxon>Acalyphoideae</taxon>
        <taxon>Acalypheae</taxon>
        <taxon>Ricinus</taxon>
    </lineage>
</organism>
<dbReference type="InterPro" id="IPR036396">
    <property type="entry name" value="Cyt_P450_sf"/>
</dbReference>
<dbReference type="SUPFAM" id="SSF48264">
    <property type="entry name" value="Cytochrome P450"/>
    <property type="match status" value="1"/>
</dbReference>
<evidence type="ECO:0000256" key="5">
    <source>
        <dbReference type="ARBA" id="ARBA00023033"/>
    </source>
</evidence>
<evidence type="ECO:0000256" key="1">
    <source>
        <dbReference type="ARBA" id="ARBA00022617"/>
    </source>
</evidence>
<dbReference type="GO" id="GO:0005506">
    <property type="term" value="F:iron ion binding"/>
    <property type="evidence" value="ECO:0007669"/>
    <property type="project" value="InterPro"/>
</dbReference>
<reference evidence="7" key="1">
    <citation type="journal article" date="2010" name="Nat. Biotechnol.">
        <title>Draft genome sequence of the oilseed species Ricinus communis.</title>
        <authorList>
            <person name="Chan A.P."/>
            <person name="Crabtree J."/>
            <person name="Zhao Q."/>
            <person name="Lorenzi H."/>
            <person name="Orvis J."/>
            <person name="Puiu D."/>
            <person name="Melake-Berhan A."/>
            <person name="Jones K.M."/>
            <person name="Redman J."/>
            <person name="Chen G."/>
            <person name="Cahoon E.B."/>
            <person name="Gedil M."/>
            <person name="Stanke M."/>
            <person name="Haas B.J."/>
            <person name="Wortman J.R."/>
            <person name="Fraser-Liggett C.M."/>
            <person name="Ravel J."/>
            <person name="Rabinowicz P.D."/>
        </authorList>
    </citation>
    <scope>NUCLEOTIDE SEQUENCE [LARGE SCALE GENOMIC DNA]</scope>
    <source>
        <strain evidence="7">cv. Hale</strain>
    </source>
</reference>
<keyword evidence="5" id="KW-0503">Monooxygenase</keyword>
<keyword evidence="3" id="KW-0560">Oxidoreductase</keyword>
<proteinExistence type="predicted"/>
<evidence type="ECO:0000313" key="6">
    <source>
        <dbReference type="EMBL" id="EEF52489.1"/>
    </source>
</evidence>
<accession>B9R7K9</accession>
<dbReference type="InterPro" id="IPR050651">
    <property type="entry name" value="Plant_Cytochrome_P450_Monoox"/>
</dbReference>
<dbReference type="GO" id="GO:0004497">
    <property type="term" value="F:monooxygenase activity"/>
    <property type="evidence" value="ECO:0007669"/>
    <property type="project" value="UniProtKB-KW"/>
</dbReference>
<dbReference type="eggNOG" id="KOG0156">
    <property type="taxonomic scope" value="Eukaryota"/>
</dbReference>
<dbReference type="Gene3D" id="1.20.930.50">
    <property type="match status" value="1"/>
</dbReference>
<gene>
    <name evidence="6" type="ORF">RCOM_1592700</name>
</gene>
<dbReference type="AlphaFoldDB" id="B9R7K9"/>
<dbReference type="EMBL" id="EQ973772">
    <property type="protein sequence ID" value="EEF52489.1"/>
    <property type="molecule type" value="Genomic_DNA"/>
</dbReference>
<dbReference type="GO" id="GO:0020037">
    <property type="term" value="F:heme binding"/>
    <property type="evidence" value="ECO:0007669"/>
    <property type="project" value="InterPro"/>
</dbReference>
<keyword evidence="1" id="KW-0349">Heme</keyword>
<keyword evidence="7" id="KW-1185">Reference proteome</keyword>
<dbReference type="InParanoid" id="B9R7K9"/>
<evidence type="ECO:0008006" key="8">
    <source>
        <dbReference type="Google" id="ProtNLM"/>
    </source>
</evidence>
<keyword evidence="2" id="KW-0479">Metal-binding</keyword>
<dbReference type="Proteomes" id="UP000008311">
    <property type="component" value="Unassembled WGS sequence"/>
</dbReference>
<dbReference type="PANTHER" id="PTHR47947">
    <property type="entry name" value="CYTOCHROME P450 82C3-RELATED"/>
    <property type="match status" value="1"/>
</dbReference>
<evidence type="ECO:0000256" key="4">
    <source>
        <dbReference type="ARBA" id="ARBA00023004"/>
    </source>
</evidence>
<dbReference type="STRING" id="3988.B9R7K9"/>
<sequence length="165" mass="18794">MESPLRSKSDESKASPKAGGAWPIIDWNIPALVVNSWELAKELFTVHDAAISALPKSTGAKLLAYDFVTFGFFPSNEYWREMRKLTAEELLSSRRLEQLKYIRASEVEGSLKDLYKFWEKNKDGANKALVEMKKWFNDINTNVILRMVLGKRYFGVSAAPDEKKA</sequence>
<protein>
    <recommendedName>
        <fullName evidence="8">Cytochrome P450</fullName>
    </recommendedName>
</protein>
<dbReference type="GO" id="GO:0016705">
    <property type="term" value="F:oxidoreductase activity, acting on paired donors, with incorporation or reduction of molecular oxygen"/>
    <property type="evidence" value="ECO:0007669"/>
    <property type="project" value="InterPro"/>
</dbReference>
<dbReference type="InterPro" id="IPR001128">
    <property type="entry name" value="Cyt_P450"/>
</dbReference>
<keyword evidence="4" id="KW-0408">Iron</keyword>
<evidence type="ECO:0000256" key="2">
    <source>
        <dbReference type="ARBA" id="ARBA00022723"/>
    </source>
</evidence>
<dbReference type="PANTHER" id="PTHR47947:SF39">
    <property type="entry name" value="CYTOCHROME P450"/>
    <property type="match status" value="1"/>
</dbReference>
<evidence type="ECO:0000313" key="7">
    <source>
        <dbReference type="Proteomes" id="UP000008311"/>
    </source>
</evidence>
<dbReference type="Pfam" id="PF00067">
    <property type="entry name" value="p450"/>
    <property type="match status" value="1"/>
</dbReference>